<dbReference type="SMART" id="SM00727">
    <property type="entry name" value="STI1"/>
    <property type="match status" value="2"/>
</dbReference>
<dbReference type="InterPro" id="IPR006636">
    <property type="entry name" value="STI1_HS-bd"/>
</dbReference>
<name>A0A6V1KJU9_HETAK</name>
<dbReference type="AlphaFoldDB" id="A0A6V1KJU9"/>
<accession>A0A6V1KJU9</accession>
<feature type="signal peptide" evidence="1">
    <location>
        <begin position="1"/>
        <end position="20"/>
    </location>
</feature>
<proteinExistence type="predicted"/>
<feature type="domain" description="STI1" evidence="2">
    <location>
        <begin position="43"/>
        <end position="84"/>
    </location>
</feature>
<feature type="domain" description="STI1" evidence="2">
    <location>
        <begin position="155"/>
        <end position="197"/>
    </location>
</feature>
<evidence type="ECO:0000256" key="1">
    <source>
        <dbReference type="SAM" id="SignalP"/>
    </source>
</evidence>
<feature type="chain" id="PRO_5030160706" description="STI1 domain-containing protein" evidence="1">
    <location>
        <begin position="21"/>
        <end position="233"/>
    </location>
</feature>
<evidence type="ECO:0000313" key="3">
    <source>
        <dbReference type="EMBL" id="CAE0646590.1"/>
    </source>
</evidence>
<reference evidence="3" key="1">
    <citation type="submission" date="2021-01" db="EMBL/GenBank/DDBJ databases">
        <authorList>
            <person name="Corre E."/>
            <person name="Pelletier E."/>
            <person name="Niang G."/>
            <person name="Scheremetjew M."/>
            <person name="Finn R."/>
            <person name="Kale V."/>
            <person name="Holt S."/>
            <person name="Cochrane G."/>
            <person name="Meng A."/>
            <person name="Brown T."/>
            <person name="Cohen L."/>
        </authorList>
    </citation>
    <scope>NUCLEOTIDE SEQUENCE</scope>
    <source>
        <strain evidence="3">CCMP3107</strain>
    </source>
</reference>
<sequence length="233" mass="25725">MQAFQLLFTLFILGVVFCQAALFKKKDDGEEEIGSLNAKLGLHHLTNTEFSPELMAELMDMARDPDIMKEVQAMMEDPHFQEEMKKLAPNMEKAHEMAEEMMKDPEMVRAATAQIEAGMAQTKEAYAELQGQKAAASINAGLQAAAGAFSDPSNMAQAFEMLKDPAIQKEVEAMMANPAFKAQMEQMVTNPGFTEAAAKMQAQMGELMKDPNAMKEAMDMAQKMMGAQQKVEL</sequence>
<gene>
    <name evidence="3" type="ORF">HAKA00212_LOCUS23572</name>
</gene>
<keyword evidence="1" id="KW-0732">Signal</keyword>
<evidence type="ECO:0000259" key="2">
    <source>
        <dbReference type="SMART" id="SM00727"/>
    </source>
</evidence>
<protein>
    <recommendedName>
        <fullName evidence="2">STI1 domain-containing protein</fullName>
    </recommendedName>
</protein>
<organism evidence="3">
    <name type="scientific">Heterosigma akashiwo</name>
    <name type="common">Chromophytic alga</name>
    <name type="synonym">Heterosigma carterae</name>
    <dbReference type="NCBI Taxonomy" id="2829"/>
    <lineage>
        <taxon>Eukaryota</taxon>
        <taxon>Sar</taxon>
        <taxon>Stramenopiles</taxon>
        <taxon>Ochrophyta</taxon>
        <taxon>Raphidophyceae</taxon>
        <taxon>Chattonellales</taxon>
        <taxon>Chattonellaceae</taxon>
        <taxon>Heterosigma</taxon>
    </lineage>
</organism>
<dbReference type="EMBL" id="HBIU01053435">
    <property type="protein sequence ID" value="CAE0646590.1"/>
    <property type="molecule type" value="Transcribed_RNA"/>
</dbReference>